<accession>A0AAV8X9E2</accession>
<keyword evidence="2" id="KW-1185">Reference proteome</keyword>
<proteinExistence type="predicted"/>
<dbReference type="PANTHER" id="PTHR47326:SF1">
    <property type="entry name" value="HTH PSQ-TYPE DOMAIN-CONTAINING PROTEIN"/>
    <property type="match status" value="1"/>
</dbReference>
<dbReference type="Proteomes" id="UP001162162">
    <property type="component" value="Unassembled WGS sequence"/>
</dbReference>
<name>A0AAV8X9E2_9CUCU</name>
<evidence type="ECO:0000313" key="2">
    <source>
        <dbReference type="Proteomes" id="UP001162162"/>
    </source>
</evidence>
<evidence type="ECO:0000313" key="1">
    <source>
        <dbReference type="EMBL" id="KAJ8935534.1"/>
    </source>
</evidence>
<dbReference type="GO" id="GO:0003676">
    <property type="term" value="F:nucleic acid binding"/>
    <property type="evidence" value="ECO:0007669"/>
    <property type="project" value="InterPro"/>
</dbReference>
<comment type="caution">
    <text evidence="1">The sequence shown here is derived from an EMBL/GenBank/DDBJ whole genome shotgun (WGS) entry which is preliminary data.</text>
</comment>
<gene>
    <name evidence="1" type="ORF">NQ318_001765</name>
</gene>
<dbReference type="EMBL" id="JAPWTK010000868">
    <property type="protein sequence ID" value="KAJ8935534.1"/>
    <property type="molecule type" value="Genomic_DNA"/>
</dbReference>
<dbReference type="PANTHER" id="PTHR47326">
    <property type="entry name" value="TRANSPOSABLE ELEMENT TC3 TRANSPOSASE-LIKE PROTEIN"/>
    <property type="match status" value="1"/>
</dbReference>
<protein>
    <submittedName>
        <fullName evidence="1">Uncharacterized protein</fullName>
    </submittedName>
</protein>
<dbReference type="AlphaFoldDB" id="A0AAV8X9E2"/>
<organism evidence="1 2">
    <name type="scientific">Aromia moschata</name>
    <dbReference type="NCBI Taxonomy" id="1265417"/>
    <lineage>
        <taxon>Eukaryota</taxon>
        <taxon>Metazoa</taxon>
        <taxon>Ecdysozoa</taxon>
        <taxon>Arthropoda</taxon>
        <taxon>Hexapoda</taxon>
        <taxon>Insecta</taxon>
        <taxon>Pterygota</taxon>
        <taxon>Neoptera</taxon>
        <taxon>Endopterygota</taxon>
        <taxon>Coleoptera</taxon>
        <taxon>Polyphaga</taxon>
        <taxon>Cucujiformia</taxon>
        <taxon>Chrysomeloidea</taxon>
        <taxon>Cerambycidae</taxon>
        <taxon>Cerambycinae</taxon>
        <taxon>Callichromatini</taxon>
        <taxon>Aromia</taxon>
    </lineage>
</organism>
<dbReference type="InterPro" id="IPR036397">
    <property type="entry name" value="RNaseH_sf"/>
</dbReference>
<sequence length="140" mass="16070">MFTKSTFTLHGHGNRQNCRYWSRENPHWMRERHTQNPEKVNVWAGIIVEYIIGHFFIGGNLNGETYLALLQNNVVPTMANLYPVEENPQLSDNAIWFHQNDVPVDDPSLSIEKELLEIGYTIKGNCSSPPSYPLQTLRGT</sequence>
<dbReference type="Gene3D" id="3.30.420.10">
    <property type="entry name" value="Ribonuclease H-like superfamily/Ribonuclease H"/>
    <property type="match status" value="1"/>
</dbReference>
<reference evidence="1" key="1">
    <citation type="journal article" date="2023" name="Insect Mol. Biol.">
        <title>Genome sequencing provides insights into the evolution of gene families encoding plant cell wall-degrading enzymes in longhorned beetles.</title>
        <authorList>
            <person name="Shin N.R."/>
            <person name="Okamura Y."/>
            <person name="Kirsch R."/>
            <person name="Pauchet Y."/>
        </authorList>
    </citation>
    <scope>NUCLEOTIDE SEQUENCE</scope>
    <source>
        <strain evidence="1">AMC_N1</strain>
    </source>
</reference>